<dbReference type="RefSeq" id="WP_193917343.1">
    <property type="nucleotide sequence ID" value="NZ_JADEWL010000008.1"/>
</dbReference>
<proteinExistence type="predicted"/>
<accession>A0A8J7EXG3</accession>
<name>A0A8J7EXG3_9CYAN</name>
<evidence type="ECO:0000256" key="1">
    <source>
        <dbReference type="SAM" id="SignalP"/>
    </source>
</evidence>
<reference evidence="3" key="1">
    <citation type="submission" date="2020-10" db="EMBL/GenBank/DDBJ databases">
        <authorList>
            <person name="Castelo-Branco R."/>
            <person name="Eusebio N."/>
            <person name="Adriana R."/>
            <person name="Vieira A."/>
            <person name="Brugerolle De Fraissinette N."/>
            <person name="Rezende De Castro R."/>
            <person name="Schneider M.P."/>
            <person name="Vasconcelos V."/>
            <person name="Leao P.N."/>
        </authorList>
    </citation>
    <scope>NUCLEOTIDE SEQUENCE</scope>
    <source>
        <strain evidence="3">LEGE 06105</strain>
    </source>
</reference>
<organism evidence="3 4">
    <name type="scientific">Plectonema cf. radiosum LEGE 06105</name>
    <dbReference type="NCBI Taxonomy" id="945769"/>
    <lineage>
        <taxon>Bacteria</taxon>
        <taxon>Bacillati</taxon>
        <taxon>Cyanobacteriota</taxon>
        <taxon>Cyanophyceae</taxon>
        <taxon>Oscillatoriophycideae</taxon>
        <taxon>Oscillatoriales</taxon>
        <taxon>Microcoleaceae</taxon>
        <taxon>Plectonema</taxon>
    </lineage>
</organism>
<feature type="domain" description="DM13" evidence="2">
    <location>
        <begin position="48"/>
        <end position="152"/>
    </location>
</feature>
<dbReference type="Proteomes" id="UP000620559">
    <property type="component" value="Unassembled WGS sequence"/>
</dbReference>
<evidence type="ECO:0000313" key="4">
    <source>
        <dbReference type="Proteomes" id="UP000620559"/>
    </source>
</evidence>
<keyword evidence="4" id="KW-1185">Reference proteome</keyword>
<gene>
    <name evidence="3" type="ORF">IQ247_04105</name>
</gene>
<comment type="caution">
    <text evidence="3">The sequence shown here is derived from an EMBL/GenBank/DDBJ whole genome shotgun (WGS) entry which is preliminary data.</text>
</comment>
<dbReference type="EMBL" id="JADEWL010000008">
    <property type="protein sequence ID" value="MBE9211911.1"/>
    <property type="molecule type" value="Genomic_DNA"/>
</dbReference>
<dbReference type="InterPro" id="IPR019545">
    <property type="entry name" value="DM13_domain"/>
</dbReference>
<feature type="chain" id="PRO_5035228096" evidence="1">
    <location>
        <begin position="27"/>
        <end position="153"/>
    </location>
</feature>
<sequence length="153" mass="16641">MKFKYVAVLGMVVLLSVGCTNVESQAETQPQVETVAETPATASVQASGTFQDAEHPTKGTASIITENGKKYIQFDDQFKSDSGPDLFVILHKDDKLPITGIKEADYVTIAPLKSTSGTQKYEIPENVDLANFKSVAVWCRQFNATFGYAVLKA</sequence>
<evidence type="ECO:0000313" key="3">
    <source>
        <dbReference type="EMBL" id="MBE9211911.1"/>
    </source>
</evidence>
<protein>
    <submittedName>
        <fullName evidence="3">DM13 domain-containing protein</fullName>
    </submittedName>
</protein>
<dbReference type="PROSITE" id="PS51257">
    <property type="entry name" value="PROKAR_LIPOPROTEIN"/>
    <property type="match status" value="1"/>
</dbReference>
<dbReference type="PROSITE" id="PS51549">
    <property type="entry name" value="DM13"/>
    <property type="match status" value="1"/>
</dbReference>
<dbReference type="AlphaFoldDB" id="A0A8J7EXG3"/>
<dbReference type="Pfam" id="PF10517">
    <property type="entry name" value="DM13"/>
    <property type="match status" value="1"/>
</dbReference>
<feature type="signal peptide" evidence="1">
    <location>
        <begin position="1"/>
        <end position="26"/>
    </location>
</feature>
<keyword evidence="1" id="KW-0732">Signal</keyword>
<evidence type="ECO:0000259" key="2">
    <source>
        <dbReference type="PROSITE" id="PS51549"/>
    </source>
</evidence>